<sequence>MRIAAAFAALLLLACPLSVRAAAPASSCPDVLLGDSLAVGMGPYARAAGFQVIARTGIGLAWLRAQSPRCARRVVVVIGTNDLRGIDPYSAEAYPARLAAIMSRWQTQQIIWATPGCFPYDQSLERGSEALDRALTREPLVRVGSGRDYMRVHSGRTARCSYLSGDGIHPTGAGYRAWWAGLSHTIGPAPEGETAPEARTLQVASARPSRARTTPRLVWQGSATPPRAGTREARTTRQGRAVQQARTTGQRQAARQAQATRPTRTVRQAQTTRRTAAVGQARAVQQTRPVRLARPASSAHGAREARTAAQLRATRDAQAIRRPATRLTAATPTRRT</sequence>
<feature type="region of interest" description="Disordered" evidence="1">
    <location>
        <begin position="189"/>
        <end position="308"/>
    </location>
</feature>
<organism evidence="3 4">
    <name type="scientific">Roseococcus pinisoli</name>
    <dbReference type="NCBI Taxonomy" id="2835040"/>
    <lineage>
        <taxon>Bacteria</taxon>
        <taxon>Pseudomonadati</taxon>
        <taxon>Pseudomonadota</taxon>
        <taxon>Alphaproteobacteria</taxon>
        <taxon>Acetobacterales</taxon>
        <taxon>Roseomonadaceae</taxon>
        <taxon>Roseococcus</taxon>
    </lineage>
</organism>
<protein>
    <submittedName>
        <fullName evidence="3">SGNH/GDSL hydrolase family protein</fullName>
    </submittedName>
</protein>
<feature type="chain" id="PRO_5045681498" evidence="2">
    <location>
        <begin position="22"/>
        <end position="336"/>
    </location>
</feature>
<accession>A0ABS5QFI3</accession>
<dbReference type="RefSeq" id="WP_213669981.1">
    <property type="nucleotide sequence ID" value="NZ_JAHCDA010000002.1"/>
</dbReference>
<dbReference type="CDD" id="cd00229">
    <property type="entry name" value="SGNH_hydrolase"/>
    <property type="match status" value="1"/>
</dbReference>
<evidence type="ECO:0000256" key="1">
    <source>
        <dbReference type="SAM" id="MobiDB-lite"/>
    </source>
</evidence>
<keyword evidence="3" id="KW-0378">Hydrolase</keyword>
<dbReference type="SUPFAM" id="SSF52266">
    <property type="entry name" value="SGNH hydrolase"/>
    <property type="match status" value="1"/>
</dbReference>
<evidence type="ECO:0000313" key="3">
    <source>
        <dbReference type="EMBL" id="MBS7811293.1"/>
    </source>
</evidence>
<feature type="compositionally biased region" description="Low complexity" evidence="1">
    <location>
        <begin position="240"/>
        <end position="288"/>
    </location>
</feature>
<dbReference type="InterPro" id="IPR036514">
    <property type="entry name" value="SGNH_hydro_sf"/>
</dbReference>
<keyword evidence="4" id="KW-1185">Reference proteome</keyword>
<dbReference type="Gene3D" id="3.40.50.1110">
    <property type="entry name" value="SGNH hydrolase"/>
    <property type="match status" value="1"/>
</dbReference>
<dbReference type="PROSITE" id="PS51257">
    <property type="entry name" value="PROKAR_LIPOPROTEIN"/>
    <property type="match status" value="1"/>
</dbReference>
<dbReference type="Proteomes" id="UP000766336">
    <property type="component" value="Unassembled WGS sequence"/>
</dbReference>
<comment type="caution">
    <text evidence="3">The sequence shown here is derived from an EMBL/GenBank/DDBJ whole genome shotgun (WGS) entry which is preliminary data.</text>
</comment>
<evidence type="ECO:0000313" key="4">
    <source>
        <dbReference type="Proteomes" id="UP000766336"/>
    </source>
</evidence>
<dbReference type="GO" id="GO:0016787">
    <property type="term" value="F:hydrolase activity"/>
    <property type="evidence" value="ECO:0007669"/>
    <property type="project" value="UniProtKB-KW"/>
</dbReference>
<keyword evidence="2" id="KW-0732">Signal</keyword>
<evidence type="ECO:0000256" key="2">
    <source>
        <dbReference type="SAM" id="SignalP"/>
    </source>
</evidence>
<feature type="signal peptide" evidence="2">
    <location>
        <begin position="1"/>
        <end position="21"/>
    </location>
</feature>
<name>A0ABS5QFI3_9PROT</name>
<reference evidence="3 4" key="1">
    <citation type="submission" date="2021-05" db="EMBL/GenBank/DDBJ databases">
        <title>Roseococcus sp. XZZS9, whole genome shotgun sequencing project.</title>
        <authorList>
            <person name="Zhao G."/>
            <person name="Shen L."/>
        </authorList>
    </citation>
    <scope>NUCLEOTIDE SEQUENCE [LARGE SCALE GENOMIC DNA]</scope>
    <source>
        <strain evidence="3 4">XZZS9</strain>
    </source>
</reference>
<gene>
    <name evidence="3" type="ORF">KHU32_10115</name>
</gene>
<dbReference type="EMBL" id="JAHCDA010000002">
    <property type="protein sequence ID" value="MBS7811293.1"/>
    <property type="molecule type" value="Genomic_DNA"/>
</dbReference>
<proteinExistence type="predicted"/>